<dbReference type="GO" id="GO:0016887">
    <property type="term" value="F:ATP hydrolysis activity"/>
    <property type="evidence" value="ECO:0007669"/>
    <property type="project" value="InterPro"/>
</dbReference>
<evidence type="ECO:0000256" key="12">
    <source>
        <dbReference type="ARBA" id="ARBA00022692"/>
    </source>
</evidence>
<dbReference type="GO" id="GO:0009228">
    <property type="term" value="P:thiamine biosynthetic process"/>
    <property type="evidence" value="ECO:0007669"/>
    <property type="project" value="UniProtKB-KW"/>
</dbReference>
<dbReference type="InterPro" id="IPR027417">
    <property type="entry name" value="P-loop_NTPase"/>
</dbReference>
<dbReference type="GO" id="GO:0009535">
    <property type="term" value="C:chloroplast thylakoid membrane"/>
    <property type="evidence" value="ECO:0007669"/>
    <property type="project" value="UniProtKB-SubCell"/>
</dbReference>
<keyword evidence="7" id="KW-0004">4Fe-4S</keyword>
<dbReference type="GO" id="GO:0004222">
    <property type="term" value="F:metalloendopeptidase activity"/>
    <property type="evidence" value="ECO:0007669"/>
    <property type="project" value="InterPro"/>
</dbReference>
<evidence type="ECO:0000256" key="7">
    <source>
        <dbReference type="ARBA" id="ARBA00022485"/>
    </source>
</evidence>
<dbReference type="Gene3D" id="1.10.8.60">
    <property type="match status" value="1"/>
</dbReference>
<keyword evidence="17" id="KW-0067">ATP-binding</keyword>
<gene>
    <name evidence="30" type="ORF">OPV22_017227</name>
</gene>
<keyword evidence="11" id="KW-0949">S-adenosyl-L-methionine</keyword>
<dbReference type="Gene3D" id="1.20.58.760">
    <property type="entry name" value="Peptidase M41"/>
    <property type="match status" value="1"/>
</dbReference>
<evidence type="ECO:0000256" key="16">
    <source>
        <dbReference type="ARBA" id="ARBA00022833"/>
    </source>
</evidence>
<dbReference type="InterPro" id="IPR038521">
    <property type="entry name" value="ThiC/Bza_core_dom"/>
</dbReference>
<keyword evidence="26" id="KW-0456">Lyase</keyword>
<comment type="cofactor">
    <cofactor evidence="1">
        <name>Zn(2+)</name>
        <dbReference type="ChEBI" id="CHEBI:29105"/>
    </cofactor>
</comment>
<evidence type="ECO:0000256" key="28">
    <source>
        <dbReference type="SAM" id="MobiDB-lite"/>
    </source>
</evidence>
<name>A0AAV8QRN2_ENSVE</name>
<dbReference type="FunFam" id="1.20.58.760:FF:000006">
    <property type="entry name" value="ATP-dependent zinc metalloprotease FTSH 7, chloroplastic"/>
    <property type="match status" value="1"/>
</dbReference>
<comment type="similarity">
    <text evidence="5">In the C-terminal section; belongs to the peptidase M41 family.</text>
</comment>
<keyword evidence="19" id="KW-0784">Thiamine biosynthesis</keyword>
<feature type="compositionally biased region" description="Polar residues" evidence="28">
    <location>
        <begin position="105"/>
        <end position="122"/>
    </location>
</feature>
<comment type="caution">
    <text evidence="30">The sequence shown here is derived from an EMBL/GenBank/DDBJ whole genome shotgun (WGS) entry which is preliminary data.</text>
</comment>
<reference evidence="30 31" key="1">
    <citation type="submission" date="2022-12" db="EMBL/GenBank/DDBJ databases">
        <title>Chromosome-scale assembly of the Ensete ventricosum genome.</title>
        <authorList>
            <person name="Dussert Y."/>
            <person name="Stocks J."/>
            <person name="Wendawek A."/>
            <person name="Woldeyes F."/>
            <person name="Nichols R.A."/>
            <person name="Borrell J.S."/>
        </authorList>
    </citation>
    <scope>NUCLEOTIDE SEQUENCE [LARGE SCALE GENOMIC DNA]</scope>
    <source>
        <strain evidence="31">cv. Maze</strain>
        <tissue evidence="30">Seeds</tissue>
    </source>
</reference>
<keyword evidence="23" id="KW-0482">Metalloprotease</keyword>
<dbReference type="GO" id="GO:0016830">
    <property type="term" value="F:carbon-carbon lyase activity"/>
    <property type="evidence" value="ECO:0007669"/>
    <property type="project" value="InterPro"/>
</dbReference>
<evidence type="ECO:0000256" key="5">
    <source>
        <dbReference type="ARBA" id="ARBA00010044"/>
    </source>
</evidence>
<keyword evidence="21" id="KW-0408">Iron</keyword>
<dbReference type="InterPro" id="IPR003960">
    <property type="entry name" value="ATPase_AAA_CS"/>
</dbReference>
<evidence type="ECO:0000256" key="19">
    <source>
        <dbReference type="ARBA" id="ARBA00022977"/>
    </source>
</evidence>
<dbReference type="SFLD" id="SFLDF00407">
    <property type="entry name" value="phosphomethylpyrimidine_syntha"/>
    <property type="match status" value="1"/>
</dbReference>
<evidence type="ECO:0000259" key="29">
    <source>
        <dbReference type="SMART" id="SM00382"/>
    </source>
</evidence>
<dbReference type="Pfam" id="PF17862">
    <property type="entry name" value="AAA_lid_3"/>
    <property type="match status" value="1"/>
</dbReference>
<dbReference type="InterPro" id="IPR041569">
    <property type="entry name" value="AAA_lid_3"/>
</dbReference>
<dbReference type="NCBIfam" id="NF006763">
    <property type="entry name" value="PRK09284.1"/>
    <property type="match status" value="1"/>
</dbReference>
<dbReference type="SMART" id="SM00382">
    <property type="entry name" value="AAA"/>
    <property type="match status" value="1"/>
</dbReference>
<keyword evidence="16" id="KW-0862">Zinc</keyword>
<evidence type="ECO:0000256" key="14">
    <source>
        <dbReference type="ARBA" id="ARBA00022741"/>
    </source>
</evidence>
<evidence type="ECO:0000313" key="31">
    <source>
        <dbReference type="Proteomes" id="UP001222027"/>
    </source>
</evidence>
<evidence type="ECO:0000256" key="8">
    <source>
        <dbReference type="ARBA" id="ARBA00022528"/>
    </source>
</evidence>
<dbReference type="Gene3D" id="3.20.20.540">
    <property type="entry name" value="Radical SAM ThiC family, central domain"/>
    <property type="match status" value="1"/>
</dbReference>
<dbReference type="GO" id="GO:0005524">
    <property type="term" value="F:ATP binding"/>
    <property type="evidence" value="ECO:0007669"/>
    <property type="project" value="UniProtKB-KW"/>
</dbReference>
<dbReference type="InterPro" id="IPR037509">
    <property type="entry name" value="ThiC"/>
</dbReference>
<keyword evidence="31" id="KW-1185">Reference proteome</keyword>
<dbReference type="FunFam" id="3.20.20.540:FF:000001">
    <property type="entry name" value="Phosphomethylpyrimidine synthase"/>
    <property type="match status" value="1"/>
</dbReference>
<evidence type="ECO:0000256" key="2">
    <source>
        <dbReference type="ARBA" id="ARBA00001966"/>
    </source>
</evidence>
<evidence type="ECO:0000256" key="9">
    <source>
        <dbReference type="ARBA" id="ARBA00022640"/>
    </source>
</evidence>
<dbReference type="GO" id="GO:0004176">
    <property type="term" value="F:ATP-dependent peptidase activity"/>
    <property type="evidence" value="ECO:0007669"/>
    <property type="project" value="InterPro"/>
</dbReference>
<dbReference type="NCBIfam" id="TIGR00190">
    <property type="entry name" value="thiC"/>
    <property type="match status" value="1"/>
</dbReference>
<evidence type="ECO:0000256" key="26">
    <source>
        <dbReference type="ARBA" id="ARBA00023239"/>
    </source>
</evidence>
<keyword evidence="14" id="KW-0547">Nucleotide-binding</keyword>
<dbReference type="PANTHER" id="PTHR30557:SF1">
    <property type="entry name" value="PHOSPHOMETHYLPYRIMIDINE SYNTHASE, CHLOROPLASTIC"/>
    <property type="match status" value="1"/>
</dbReference>
<comment type="cofactor">
    <cofactor evidence="2">
        <name>[4Fe-4S] cluster</name>
        <dbReference type="ChEBI" id="CHEBI:49883"/>
    </cofactor>
</comment>
<dbReference type="Gene3D" id="6.10.250.620">
    <property type="match status" value="1"/>
</dbReference>
<evidence type="ECO:0000256" key="23">
    <source>
        <dbReference type="ARBA" id="ARBA00023049"/>
    </source>
</evidence>
<dbReference type="HAMAP" id="MF_01458">
    <property type="entry name" value="FtsH"/>
    <property type="match status" value="1"/>
</dbReference>
<accession>A0AAV8QRN2</accession>
<evidence type="ECO:0000256" key="4">
    <source>
        <dbReference type="ARBA" id="ARBA00003497"/>
    </source>
</evidence>
<dbReference type="NCBIfam" id="NF009895">
    <property type="entry name" value="PRK13352.1"/>
    <property type="match status" value="1"/>
</dbReference>
<sequence>MAAAAAIESLAPRGLRPKSNPHPIAKGLGNRSILLPCRSRERGGEPVRFGRSVRPHGHAFSSIPRSSRGWLLGEGFDALGVLLKHRRRAVATRVRACGSCEQDTDSNASSSDGATEGPQGSSEGVKKVASHPSPASSPSSSPSSSSSSSSSSSPRRENKWKSRWWKGSRWQWKPIIPAQEISALLFQLGIVMFAMRLLRPGIPLPGSEPRPPATYVSVPFSDFLSKINNDQVRKVEVDGVHIMFRLRQDPGSMEVEAGGENRAQEAEALMRSMAPTKRIVYTTTRPADITTPYEKMLENQVEFGSPDKRSGGFLNSALIALFYIALLVGAFNNFRVSFSQHTAGQLRSRKTSSPGSAKAPEHADVVTFADVAGVDEAKEELEEIVEFLRNPDRYIRLGARPPRGVLLVGLPGTGKTLLAKAVAGEAEVPFISCSASEFVELYVGMGASRVRDLFARAKKEAPSIIFIDEIDAVAKSRDGRYRIVSNDEREQTLNQLLTEMDGFDSNSAVIVLGATNRADVLDPALRRPGRFDRVVMVETPDRLGRETILKVHVDKKELPLGDDVDLSEIASMTTGLTGADLANLVNEAALLAGRANKVVVEKIDFILAVERSIAGIEKKHAKLQGCEKAVVARHEAGHAIVGTAVANLLRGQPRVEKLSILPRSGGALGFTYTPPTTEDRYLLFIDELRGRLVTLLGGRAAEEVVYSGRVSTGALDDIKRATDMAYKAVAEYGLNQNIGPVSLATLSSGGLDDSGGAGPWGRDQGLLVDLVQREVKSLLQSALEVALSVVRANPTVVEGLGAYLEEKEKVEGEELQEWLKRRLSLPLTHLRSLFIASFLPSFYPNVVLVRHPMTSVQLSLASVASARNCHAPSNLPKSALLPVFEVMGHTSNIWNKDACYKFSLKPKATLTFDHSVAESAKHKQKKHTIDPAAPDFLPLPSFEECFPKSTKEVREIVHEKSCHVLKVPFRRVHLSGEDQHFDTYDTSGPQNINPRLGLPKIRKDWVERREQLGAPRYTQMFYAKQGMITEEMLFCASREKLDPEFVRSEVARGRAIIPSNKKHLELEPMIVGRNFLVKVNANIGNSAVVSNIEEEVHKLQWATMWGADTIMDLSTGRHIHETREWILRNSAVPVGTVPIYQALEKVNGIAENLSWEIFRDTLIEQAEQGVDYFTIHAGVLLRYIPLTAKRMTGIVSRGGSIHAKWCLAYHKENFAYEHWDEILDICNQYDVALSIGDGLRPGSIYDANDTAQFAELLTQGELTRRAWEKDVQVMNEGPGHVPLHKIPENMVKQLEWCNEAPFYTLGPLTTDIAPGYDHITSAIGAANIGALGTALLCYVTPKEHLGLPNRDDVKAGVISYKIAAHAADLAKGHQHAQAWDDALSKARFEFRWMDQFALSLDPMTAMAFHDETLPSEGAKVAHFCSMCGPKFCSMKITEDVRKYAEEHGYGTVEEAMKHGMDAMSAEFLAAKKTVSGEQHGEVGGEIYVPKSYAARSPSTS</sequence>
<evidence type="ECO:0000256" key="27">
    <source>
        <dbReference type="ARBA" id="ARBA00060401"/>
    </source>
</evidence>
<keyword evidence="25" id="KW-0472">Membrane</keyword>
<dbReference type="InterPro" id="IPR000642">
    <property type="entry name" value="Peptidase_M41"/>
</dbReference>
<keyword evidence="10" id="KW-0645">Protease</keyword>
<feature type="region of interest" description="Disordered" evidence="28">
    <location>
        <begin position="94"/>
        <end position="158"/>
    </location>
</feature>
<dbReference type="SFLD" id="SFLDS00113">
    <property type="entry name" value="Radical_SAM_Phosphomethylpyrim"/>
    <property type="match status" value="1"/>
</dbReference>
<dbReference type="InterPro" id="IPR005936">
    <property type="entry name" value="FtsH"/>
</dbReference>
<comment type="function">
    <text evidence="3">Catalyzes the synthesis of the hydroxymethylpyrimidine phosphate (HMP-P) moiety of thiamine from aminoimidazole ribotide (AIR) in a radical S-adenosyl-L-methionine (SAM)-dependent reaction.</text>
</comment>
<dbReference type="GO" id="GO:0006508">
    <property type="term" value="P:proteolysis"/>
    <property type="evidence" value="ECO:0007669"/>
    <property type="project" value="UniProtKB-KW"/>
</dbReference>
<dbReference type="Pfam" id="PF01434">
    <property type="entry name" value="Peptidase_M41"/>
    <property type="match status" value="1"/>
</dbReference>
<comment type="similarity">
    <text evidence="6">In the N-terminal section; belongs to the AAA ATPase family.</text>
</comment>
<evidence type="ECO:0000256" key="15">
    <source>
        <dbReference type="ARBA" id="ARBA00022801"/>
    </source>
</evidence>
<evidence type="ECO:0000256" key="22">
    <source>
        <dbReference type="ARBA" id="ARBA00023014"/>
    </source>
</evidence>
<dbReference type="PANTHER" id="PTHR30557">
    <property type="entry name" value="THIAMINE BIOSYNTHESIS PROTEIN THIC"/>
    <property type="match status" value="1"/>
</dbReference>
<keyword evidence="22" id="KW-0411">Iron-sulfur</keyword>
<dbReference type="SFLD" id="SFLDG01114">
    <property type="entry name" value="phosphomethylpyrimidine_syntha"/>
    <property type="match status" value="1"/>
</dbReference>
<evidence type="ECO:0000256" key="18">
    <source>
        <dbReference type="ARBA" id="ARBA00022946"/>
    </source>
</evidence>
<dbReference type="CDD" id="cd19501">
    <property type="entry name" value="RecA-like_FtsH"/>
    <property type="match status" value="1"/>
</dbReference>
<comment type="subcellular location">
    <subcellularLocation>
        <location evidence="27">Plastid</location>
        <location evidence="27">Chloroplast thylakoid membrane</location>
        <topology evidence="27">Multi-pass membrane protein</topology>
        <orientation evidence="27">Stromal side</orientation>
    </subcellularLocation>
</comment>
<dbReference type="Proteomes" id="UP001222027">
    <property type="component" value="Unassembled WGS sequence"/>
</dbReference>
<evidence type="ECO:0000256" key="17">
    <source>
        <dbReference type="ARBA" id="ARBA00022840"/>
    </source>
</evidence>
<dbReference type="InterPro" id="IPR002817">
    <property type="entry name" value="ThiC/BzaA/B"/>
</dbReference>
<evidence type="ECO:0000256" key="13">
    <source>
        <dbReference type="ARBA" id="ARBA00022723"/>
    </source>
</evidence>
<evidence type="ECO:0000256" key="24">
    <source>
        <dbReference type="ARBA" id="ARBA00023078"/>
    </source>
</evidence>
<dbReference type="SUPFAM" id="SSF140990">
    <property type="entry name" value="FtsH protease domain-like"/>
    <property type="match status" value="1"/>
</dbReference>
<protein>
    <recommendedName>
        <fullName evidence="29">AAA+ ATPase domain-containing protein</fullName>
    </recommendedName>
</protein>
<evidence type="ECO:0000256" key="6">
    <source>
        <dbReference type="ARBA" id="ARBA00010550"/>
    </source>
</evidence>
<keyword evidence="8" id="KW-0150">Chloroplast</keyword>
<keyword evidence="24" id="KW-0793">Thylakoid</keyword>
<keyword evidence="15" id="KW-0378">Hydrolase</keyword>
<keyword evidence="18" id="KW-0809">Transit peptide</keyword>
<evidence type="ECO:0000256" key="10">
    <source>
        <dbReference type="ARBA" id="ARBA00022670"/>
    </source>
</evidence>
<dbReference type="PROSITE" id="PS00674">
    <property type="entry name" value="AAA"/>
    <property type="match status" value="1"/>
</dbReference>
<keyword evidence="20" id="KW-1133">Transmembrane helix</keyword>
<feature type="region of interest" description="Disordered" evidence="28">
    <location>
        <begin position="1"/>
        <end position="64"/>
    </location>
</feature>
<dbReference type="InterPro" id="IPR003593">
    <property type="entry name" value="AAA+_ATPase"/>
</dbReference>
<proteinExistence type="inferred from homology"/>
<evidence type="ECO:0000256" key="25">
    <source>
        <dbReference type="ARBA" id="ARBA00023136"/>
    </source>
</evidence>
<keyword evidence="13" id="KW-0479">Metal-binding</keyword>
<evidence type="ECO:0000256" key="21">
    <source>
        <dbReference type="ARBA" id="ARBA00023004"/>
    </source>
</evidence>
<keyword evidence="12" id="KW-0812">Transmembrane</keyword>
<dbReference type="GO" id="GO:0051539">
    <property type="term" value="F:4 iron, 4 sulfur cluster binding"/>
    <property type="evidence" value="ECO:0007669"/>
    <property type="project" value="UniProtKB-KW"/>
</dbReference>
<feature type="compositionally biased region" description="Low complexity" evidence="28">
    <location>
        <begin position="130"/>
        <end position="153"/>
    </location>
</feature>
<evidence type="ECO:0000256" key="1">
    <source>
        <dbReference type="ARBA" id="ARBA00001947"/>
    </source>
</evidence>
<evidence type="ECO:0000256" key="20">
    <source>
        <dbReference type="ARBA" id="ARBA00022989"/>
    </source>
</evidence>
<organism evidence="30 31">
    <name type="scientific">Ensete ventricosum</name>
    <name type="common">Abyssinian banana</name>
    <name type="synonym">Musa ensete</name>
    <dbReference type="NCBI Taxonomy" id="4639"/>
    <lineage>
        <taxon>Eukaryota</taxon>
        <taxon>Viridiplantae</taxon>
        <taxon>Streptophyta</taxon>
        <taxon>Embryophyta</taxon>
        <taxon>Tracheophyta</taxon>
        <taxon>Spermatophyta</taxon>
        <taxon>Magnoliopsida</taxon>
        <taxon>Liliopsida</taxon>
        <taxon>Zingiberales</taxon>
        <taxon>Musaceae</taxon>
        <taxon>Ensete</taxon>
    </lineage>
</organism>
<keyword evidence="9" id="KW-0934">Plastid</keyword>
<dbReference type="FunFam" id="3.40.50.300:FF:000352">
    <property type="entry name" value="ATP-dependent zinc metalloprotease FTSH 7, chloroplastic"/>
    <property type="match status" value="1"/>
</dbReference>
<comment type="function">
    <text evidence="4">Probable ATP-dependent zinc metallopeptidase.</text>
</comment>
<dbReference type="SUPFAM" id="SSF52540">
    <property type="entry name" value="P-loop containing nucleoside triphosphate hydrolases"/>
    <property type="match status" value="1"/>
</dbReference>
<dbReference type="FunFam" id="1.10.8.60:FF:000001">
    <property type="entry name" value="ATP-dependent zinc metalloprotease FtsH"/>
    <property type="match status" value="1"/>
</dbReference>
<dbReference type="InterPro" id="IPR037219">
    <property type="entry name" value="Peptidase_M41-like"/>
</dbReference>
<evidence type="ECO:0000313" key="30">
    <source>
        <dbReference type="EMBL" id="KAJ8484742.1"/>
    </source>
</evidence>
<dbReference type="EMBL" id="JAQQAF010000005">
    <property type="protein sequence ID" value="KAJ8484742.1"/>
    <property type="molecule type" value="Genomic_DNA"/>
</dbReference>
<dbReference type="GO" id="GO:0046872">
    <property type="term" value="F:metal ion binding"/>
    <property type="evidence" value="ECO:0007669"/>
    <property type="project" value="UniProtKB-KW"/>
</dbReference>
<dbReference type="Pfam" id="PF00004">
    <property type="entry name" value="AAA"/>
    <property type="match status" value="1"/>
</dbReference>
<dbReference type="HAMAP" id="MF_00089">
    <property type="entry name" value="ThiC"/>
    <property type="match status" value="1"/>
</dbReference>
<evidence type="ECO:0000256" key="11">
    <source>
        <dbReference type="ARBA" id="ARBA00022691"/>
    </source>
</evidence>
<evidence type="ECO:0000256" key="3">
    <source>
        <dbReference type="ARBA" id="ARBA00003175"/>
    </source>
</evidence>
<dbReference type="InterPro" id="IPR003959">
    <property type="entry name" value="ATPase_AAA_core"/>
</dbReference>
<dbReference type="Gene3D" id="3.40.50.300">
    <property type="entry name" value="P-loop containing nucleotide triphosphate hydrolases"/>
    <property type="match status" value="1"/>
</dbReference>
<dbReference type="Pfam" id="PF01964">
    <property type="entry name" value="ThiC_Rad_SAM"/>
    <property type="match status" value="1"/>
</dbReference>
<feature type="domain" description="AAA+ ATPase" evidence="29">
    <location>
        <begin position="401"/>
        <end position="541"/>
    </location>
</feature>